<dbReference type="EMBL" id="CAJVPJ010000540">
    <property type="protein sequence ID" value="CAG8535397.1"/>
    <property type="molecule type" value="Genomic_DNA"/>
</dbReference>
<dbReference type="OrthoDB" id="2449513at2759"/>
<sequence>MVDGMKRGPASVIAGYIDELKGTWYSILFIERPRERSSTHRKRKNENGGNDESLWRVYSGVCAEPMNRPKSVFMWGPSRTGKTIWARSHGRHIYWMEKMDLATWDDQAQYIALDDFPWEFMPGKKSFPFGGSARNSGSLL</sequence>
<keyword evidence="2" id="KW-1185">Reference proteome</keyword>
<name>A0A9N9FHZ8_9GLOM</name>
<reference evidence="1" key="1">
    <citation type="submission" date="2021-06" db="EMBL/GenBank/DDBJ databases">
        <authorList>
            <person name="Kallberg Y."/>
            <person name="Tangrot J."/>
            <person name="Rosling A."/>
        </authorList>
    </citation>
    <scope>NUCLEOTIDE SEQUENCE</scope>
    <source>
        <strain evidence="1">IA702</strain>
    </source>
</reference>
<protein>
    <submittedName>
        <fullName evidence="1">7882_t:CDS:1</fullName>
    </submittedName>
</protein>
<evidence type="ECO:0000313" key="2">
    <source>
        <dbReference type="Proteomes" id="UP000789572"/>
    </source>
</evidence>
<accession>A0A9N9FHZ8</accession>
<dbReference type="AlphaFoldDB" id="A0A9N9FHZ8"/>
<evidence type="ECO:0000313" key="1">
    <source>
        <dbReference type="EMBL" id="CAG8535397.1"/>
    </source>
</evidence>
<dbReference type="Proteomes" id="UP000789572">
    <property type="component" value="Unassembled WGS sequence"/>
</dbReference>
<comment type="caution">
    <text evidence="1">The sequence shown here is derived from an EMBL/GenBank/DDBJ whole genome shotgun (WGS) entry which is preliminary data.</text>
</comment>
<proteinExistence type="predicted"/>
<gene>
    <name evidence="1" type="ORF">POCULU_LOCUS4265</name>
</gene>
<organism evidence="1 2">
    <name type="scientific">Paraglomus occultum</name>
    <dbReference type="NCBI Taxonomy" id="144539"/>
    <lineage>
        <taxon>Eukaryota</taxon>
        <taxon>Fungi</taxon>
        <taxon>Fungi incertae sedis</taxon>
        <taxon>Mucoromycota</taxon>
        <taxon>Glomeromycotina</taxon>
        <taxon>Glomeromycetes</taxon>
        <taxon>Paraglomerales</taxon>
        <taxon>Paraglomeraceae</taxon>
        <taxon>Paraglomus</taxon>
    </lineage>
</organism>